<dbReference type="Gene3D" id="3.40.50.10540">
    <property type="entry name" value="Crotonobetainyl-coa:carnitine coa-transferase, domain 1"/>
    <property type="match status" value="1"/>
</dbReference>
<dbReference type="OrthoDB" id="9797653at2"/>
<name>A0A7J5B5U6_9MICO</name>
<dbReference type="EMBL" id="WBJX01000001">
    <property type="protein sequence ID" value="KAB1639081.1"/>
    <property type="molecule type" value="Genomic_DNA"/>
</dbReference>
<gene>
    <name evidence="3" type="ORF">F8O03_01665</name>
</gene>
<dbReference type="PANTHER" id="PTHR48207:SF4">
    <property type="entry name" value="BLL6097 PROTEIN"/>
    <property type="match status" value="1"/>
</dbReference>
<protein>
    <submittedName>
        <fullName evidence="3">CoA transferase</fullName>
    </submittedName>
</protein>
<evidence type="ECO:0000313" key="3">
    <source>
        <dbReference type="EMBL" id="KAB1639081.1"/>
    </source>
</evidence>
<evidence type="ECO:0000256" key="2">
    <source>
        <dbReference type="SAM" id="MobiDB-lite"/>
    </source>
</evidence>
<dbReference type="Pfam" id="PF02515">
    <property type="entry name" value="CoA_transf_3"/>
    <property type="match status" value="1"/>
</dbReference>
<dbReference type="RefSeq" id="WP_151422103.1">
    <property type="nucleotide sequence ID" value="NZ_WBJX01000001.1"/>
</dbReference>
<organism evidence="3 4">
    <name type="scientific">Pseudoclavibacter terrae</name>
    <dbReference type="NCBI Taxonomy" id="1530195"/>
    <lineage>
        <taxon>Bacteria</taxon>
        <taxon>Bacillati</taxon>
        <taxon>Actinomycetota</taxon>
        <taxon>Actinomycetes</taxon>
        <taxon>Micrococcales</taxon>
        <taxon>Microbacteriaceae</taxon>
        <taxon>Pseudoclavibacter</taxon>
    </lineage>
</organism>
<comment type="caution">
    <text evidence="3">The sequence shown here is derived from an EMBL/GenBank/DDBJ whole genome shotgun (WGS) entry which is preliminary data.</text>
</comment>
<proteinExistence type="predicted"/>
<dbReference type="Gene3D" id="3.30.1540.10">
    <property type="entry name" value="formyl-coa transferase, domain 3"/>
    <property type="match status" value="1"/>
</dbReference>
<keyword evidence="4" id="KW-1185">Reference proteome</keyword>
<dbReference type="InterPro" id="IPR050483">
    <property type="entry name" value="CoA-transferase_III_domain"/>
</dbReference>
<dbReference type="InterPro" id="IPR003673">
    <property type="entry name" value="CoA-Trfase_fam_III"/>
</dbReference>
<dbReference type="SUPFAM" id="SSF89796">
    <property type="entry name" value="CoA-transferase family III (CaiB/BaiF)"/>
    <property type="match status" value="1"/>
</dbReference>
<evidence type="ECO:0000256" key="1">
    <source>
        <dbReference type="ARBA" id="ARBA00022679"/>
    </source>
</evidence>
<dbReference type="AlphaFoldDB" id="A0A7J5B5U6"/>
<dbReference type="GO" id="GO:0008410">
    <property type="term" value="F:CoA-transferase activity"/>
    <property type="evidence" value="ECO:0007669"/>
    <property type="project" value="TreeGrafter"/>
</dbReference>
<reference evidence="3 4" key="1">
    <citation type="submission" date="2019-09" db="EMBL/GenBank/DDBJ databases">
        <title>Phylogeny of genus Pseudoclavibacter and closely related genus.</title>
        <authorList>
            <person name="Li Y."/>
        </authorList>
    </citation>
    <scope>NUCLEOTIDE SEQUENCE [LARGE SCALE GENOMIC DNA]</scope>
    <source>
        <strain evidence="3 4">THG-MD12</strain>
    </source>
</reference>
<feature type="compositionally biased region" description="Low complexity" evidence="2">
    <location>
        <begin position="444"/>
        <end position="475"/>
    </location>
</feature>
<accession>A0A7J5B5U6</accession>
<keyword evidence="1 3" id="KW-0808">Transferase</keyword>
<dbReference type="InterPro" id="IPR044855">
    <property type="entry name" value="CoA-Trfase_III_dom3_sf"/>
</dbReference>
<dbReference type="PANTHER" id="PTHR48207">
    <property type="entry name" value="SUCCINATE--HYDROXYMETHYLGLUTARATE COA-TRANSFERASE"/>
    <property type="match status" value="1"/>
</dbReference>
<feature type="region of interest" description="Disordered" evidence="2">
    <location>
        <begin position="429"/>
        <end position="475"/>
    </location>
</feature>
<dbReference type="InterPro" id="IPR023606">
    <property type="entry name" value="CoA-Trfase_III_dom_1_sf"/>
</dbReference>
<evidence type="ECO:0000313" key="4">
    <source>
        <dbReference type="Proteomes" id="UP000490386"/>
    </source>
</evidence>
<dbReference type="Proteomes" id="UP000490386">
    <property type="component" value="Unassembled WGS sequence"/>
</dbReference>
<sequence length="475" mass="49760">MSGAEDTSETHQAEAGVGGGILSGIRVLDCSIAMAGPFAAQRLGDLGADVIKVEPPAGEWQRHAPAGGAAGNEINVSFLSLNRNKRSIALDLKSDDGREVLRELVATSDVFLQNYRPGVAARLGVDYDTLSAINPSLVYVSVSGYGEDGPYKMRPGQDLLLQAMSGAMLSTGRDGEPPQAAGQYLVDAVTASTAFEGVLAALFHRERTGEGQLVTVNMLDAITTLQMQELSVFTAGGVPQQRSAEPHAHVYIRSPYGSFATSDGFIVLAMPDLEELGRTIGEDSFIGLHTLDDSWRLRDEVFAKTAARLATNTSAHWLDAFSKTSIWAGPVYGYADLVNDPQIAHNGTFVEYEHPTEGLVKTPGFPYKFSKTPARIDRGAPLTGEHTREILSELGHAAAHIEELAERGAIAVHATLDNVREQLGGAVSADGTALPGGSDAVLTGEGAPEQAAASAADGSGSDAPAAPAGVSAQRS</sequence>